<dbReference type="CDD" id="cd17569">
    <property type="entry name" value="REC_HupR-like"/>
    <property type="match status" value="1"/>
</dbReference>
<feature type="modified residue" description="4-aspartylphosphate" evidence="2">
    <location>
        <position position="57"/>
    </location>
</feature>
<dbReference type="SMART" id="SM00448">
    <property type="entry name" value="REC"/>
    <property type="match status" value="1"/>
</dbReference>
<dbReference type="SUPFAM" id="SSF52172">
    <property type="entry name" value="CheY-like"/>
    <property type="match status" value="1"/>
</dbReference>
<dbReference type="AlphaFoldDB" id="A0A7J4ZRU3"/>
<dbReference type="Gene3D" id="3.30.450.20">
    <property type="entry name" value="PAS domain"/>
    <property type="match status" value="1"/>
</dbReference>
<dbReference type="Pfam" id="PF00072">
    <property type="entry name" value="Response_reg"/>
    <property type="match status" value="1"/>
</dbReference>
<dbReference type="InterPro" id="IPR035965">
    <property type="entry name" value="PAS-like_dom_sf"/>
</dbReference>
<dbReference type="PANTHER" id="PTHR44591">
    <property type="entry name" value="STRESS RESPONSE REGULATOR PROTEIN 1"/>
    <property type="match status" value="1"/>
</dbReference>
<evidence type="ECO:0000313" key="7">
    <source>
        <dbReference type="Proteomes" id="UP000420562"/>
    </source>
</evidence>
<dbReference type="InterPro" id="IPR001789">
    <property type="entry name" value="Sig_transdc_resp-reg_receiver"/>
</dbReference>
<evidence type="ECO:0000256" key="1">
    <source>
        <dbReference type="ARBA" id="ARBA00022553"/>
    </source>
</evidence>
<evidence type="ECO:0000256" key="2">
    <source>
        <dbReference type="PROSITE-ProRule" id="PRU00169"/>
    </source>
</evidence>
<dbReference type="InterPro" id="IPR000014">
    <property type="entry name" value="PAS"/>
</dbReference>
<comment type="caution">
    <text evidence="6">The sequence shown here is derived from an EMBL/GenBank/DDBJ whole genome shotgun (WGS) entry which is preliminary data.</text>
</comment>
<dbReference type="EMBL" id="VZQZ01000003">
    <property type="protein sequence ID" value="KAB0666018.1"/>
    <property type="molecule type" value="Genomic_DNA"/>
</dbReference>
<name>A0A7J4ZRU3_9BACT</name>
<dbReference type="GO" id="GO:0000160">
    <property type="term" value="P:phosphorelay signal transduction system"/>
    <property type="evidence" value="ECO:0007669"/>
    <property type="project" value="InterPro"/>
</dbReference>
<organism evidence="6 7">
    <name type="scientific">Oryzomonas japonica</name>
    <dbReference type="NCBI Taxonomy" id="2603858"/>
    <lineage>
        <taxon>Bacteria</taxon>
        <taxon>Pseudomonadati</taxon>
        <taxon>Thermodesulfobacteriota</taxon>
        <taxon>Desulfuromonadia</taxon>
        <taxon>Geobacterales</taxon>
        <taxon>Geobacteraceae</taxon>
        <taxon>Oryzomonas</taxon>
    </lineage>
</organism>
<dbReference type="PROSITE" id="PS50110">
    <property type="entry name" value="RESPONSE_REGULATORY"/>
    <property type="match status" value="1"/>
</dbReference>
<protein>
    <submittedName>
        <fullName evidence="6">Response regulator</fullName>
    </submittedName>
</protein>
<dbReference type="InterPro" id="IPR050595">
    <property type="entry name" value="Bact_response_regulator"/>
</dbReference>
<feature type="domain" description="Response regulatory" evidence="4">
    <location>
        <begin position="7"/>
        <end position="123"/>
    </location>
</feature>
<keyword evidence="3" id="KW-0175">Coiled coil</keyword>
<feature type="domain" description="PAS" evidence="5">
    <location>
        <begin position="174"/>
        <end position="239"/>
    </location>
</feature>
<keyword evidence="1 2" id="KW-0597">Phosphoprotein</keyword>
<dbReference type="Proteomes" id="UP000420562">
    <property type="component" value="Unassembled WGS sequence"/>
</dbReference>
<reference evidence="6 7" key="1">
    <citation type="submission" date="2019-09" db="EMBL/GenBank/DDBJ databases">
        <title>Geobacter sp. Red96, a novel strain isolated from paddy soil.</title>
        <authorList>
            <person name="Xu Z."/>
            <person name="Masuda Y."/>
            <person name="Itoh H."/>
            <person name="Senoo K."/>
        </authorList>
    </citation>
    <scope>NUCLEOTIDE SEQUENCE [LARGE SCALE GENOMIC DNA]</scope>
    <source>
        <strain evidence="6 7">Red96</strain>
    </source>
</reference>
<gene>
    <name evidence="6" type="ORF">F6V25_05955</name>
</gene>
<dbReference type="SUPFAM" id="SSF55785">
    <property type="entry name" value="PYP-like sensor domain (PAS domain)"/>
    <property type="match status" value="1"/>
</dbReference>
<dbReference type="PANTHER" id="PTHR44591:SF19">
    <property type="entry name" value="TWO-COMPONENT RESPONSE REGULATOR-RELATED"/>
    <property type="match status" value="1"/>
</dbReference>
<dbReference type="InterPro" id="IPR011006">
    <property type="entry name" value="CheY-like_superfamily"/>
</dbReference>
<dbReference type="PROSITE" id="PS50112">
    <property type="entry name" value="PAS"/>
    <property type="match status" value="1"/>
</dbReference>
<evidence type="ECO:0000259" key="4">
    <source>
        <dbReference type="PROSITE" id="PS50110"/>
    </source>
</evidence>
<accession>A0A7J4ZRU3</accession>
<sequence length="272" mass="30663">MKNEETRILFVDDEHNVLHSLERLFIDEGYDIHTAGSGAEALKLLERNGNFKLVVSDYRMPGMNGVEFLAEVCRRWPETERVILSGYADTGAIVSAINEGQIYKFIAKPWNDDDLFRVVREALDRYELREKNRCLVRELAEANRELEIINKHLHALVGERVREVMLQNHLLTGIQNILDALPLGFIGSDGNGMIVQCNVIGARMLAVSRKELIGADARSVLPAELATIYDELNKTTRVERQITLTSGTVRVIGSRIRVDEQDALVITLLEAP</sequence>
<keyword evidence="7" id="KW-1185">Reference proteome</keyword>
<dbReference type="RefSeq" id="WP_151127706.1">
    <property type="nucleotide sequence ID" value="NZ_VZQZ01000003.1"/>
</dbReference>
<dbReference type="Gene3D" id="3.40.50.2300">
    <property type="match status" value="1"/>
</dbReference>
<proteinExistence type="predicted"/>
<evidence type="ECO:0000256" key="3">
    <source>
        <dbReference type="SAM" id="Coils"/>
    </source>
</evidence>
<evidence type="ECO:0000313" key="6">
    <source>
        <dbReference type="EMBL" id="KAB0666018.1"/>
    </source>
</evidence>
<evidence type="ECO:0000259" key="5">
    <source>
        <dbReference type="PROSITE" id="PS50112"/>
    </source>
</evidence>
<feature type="coiled-coil region" evidence="3">
    <location>
        <begin position="125"/>
        <end position="159"/>
    </location>
</feature>